<reference evidence="10 11" key="1">
    <citation type="journal article" date="2008" name="Nature">
        <title>The Phaeodactylum genome reveals the evolutionary history of diatom genomes.</title>
        <authorList>
            <person name="Bowler C."/>
            <person name="Allen A.E."/>
            <person name="Badger J.H."/>
            <person name="Grimwood J."/>
            <person name="Jabbari K."/>
            <person name="Kuo A."/>
            <person name="Maheswari U."/>
            <person name="Martens C."/>
            <person name="Maumus F."/>
            <person name="Otillar R.P."/>
            <person name="Rayko E."/>
            <person name="Salamov A."/>
            <person name="Vandepoele K."/>
            <person name="Beszteri B."/>
            <person name="Gruber A."/>
            <person name="Heijde M."/>
            <person name="Katinka M."/>
            <person name="Mock T."/>
            <person name="Valentin K."/>
            <person name="Verret F."/>
            <person name="Berges J.A."/>
            <person name="Brownlee C."/>
            <person name="Cadoret J.P."/>
            <person name="Chiovitti A."/>
            <person name="Choi C.J."/>
            <person name="Coesel S."/>
            <person name="De Martino A."/>
            <person name="Detter J.C."/>
            <person name="Durkin C."/>
            <person name="Falciatore A."/>
            <person name="Fournet J."/>
            <person name="Haruta M."/>
            <person name="Huysman M.J."/>
            <person name="Jenkins B.D."/>
            <person name="Jiroutova K."/>
            <person name="Jorgensen R.E."/>
            <person name="Joubert Y."/>
            <person name="Kaplan A."/>
            <person name="Kroger N."/>
            <person name="Kroth P.G."/>
            <person name="La Roche J."/>
            <person name="Lindquist E."/>
            <person name="Lommer M."/>
            <person name="Martin-Jezequel V."/>
            <person name="Lopez P.J."/>
            <person name="Lucas S."/>
            <person name="Mangogna M."/>
            <person name="McGinnis K."/>
            <person name="Medlin L.K."/>
            <person name="Montsant A."/>
            <person name="Oudot-Le Secq M.P."/>
            <person name="Napoli C."/>
            <person name="Obornik M."/>
            <person name="Parker M.S."/>
            <person name="Petit J.L."/>
            <person name="Porcel B.M."/>
            <person name="Poulsen N."/>
            <person name="Robison M."/>
            <person name="Rychlewski L."/>
            <person name="Rynearson T.A."/>
            <person name="Schmutz J."/>
            <person name="Shapiro H."/>
            <person name="Siaut M."/>
            <person name="Stanley M."/>
            <person name="Sussman M.R."/>
            <person name="Taylor A.R."/>
            <person name="Vardi A."/>
            <person name="von Dassow P."/>
            <person name="Vyverman W."/>
            <person name="Willis A."/>
            <person name="Wyrwicz L.S."/>
            <person name="Rokhsar D.S."/>
            <person name="Weissenbach J."/>
            <person name="Armbrust E.V."/>
            <person name="Green B.R."/>
            <person name="Van de Peer Y."/>
            <person name="Grigoriev I.V."/>
        </authorList>
    </citation>
    <scope>NUCLEOTIDE SEQUENCE [LARGE SCALE GENOMIC DNA]</scope>
    <source>
        <strain evidence="10 11">CCAP 1055/1</strain>
    </source>
</reference>
<dbReference type="STRING" id="556484.B5Y431"/>
<dbReference type="SMART" id="SM00320">
    <property type="entry name" value="WD40"/>
    <property type="match status" value="5"/>
</dbReference>
<dbReference type="Proteomes" id="UP000000759">
    <property type="component" value="Chromosome 11"/>
</dbReference>
<feature type="region of interest" description="Disordered" evidence="8">
    <location>
        <begin position="1"/>
        <end position="29"/>
    </location>
</feature>
<dbReference type="GO" id="GO:0003723">
    <property type="term" value="F:RNA binding"/>
    <property type="evidence" value="ECO:0007669"/>
    <property type="project" value="InterPro"/>
</dbReference>
<feature type="compositionally biased region" description="Basic and acidic residues" evidence="8">
    <location>
        <begin position="16"/>
        <end position="26"/>
    </location>
</feature>
<dbReference type="InterPro" id="IPR015943">
    <property type="entry name" value="WD40/YVTN_repeat-like_dom_sf"/>
</dbReference>
<dbReference type="GO" id="GO:0032040">
    <property type="term" value="C:small-subunit processome"/>
    <property type="evidence" value="ECO:0007669"/>
    <property type="project" value="InterPro"/>
</dbReference>
<evidence type="ECO:0000256" key="2">
    <source>
        <dbReference type="ARBA" id="ARBA00022517"/>
    </source>
</evidence>
<keyword evidence="2" id="KW-0690">Ribosome biogenesis</keyword>
<evidence type="ECO:0000256" key="6">
    <source>
        <dbReference type="ARBA" id="ARBA00023163"/>
    </source>
</evidence>
<dbReference type="InterPro" id="IPR001680">
    <property type="entry name" value="WD40_rpt"/>
</dbReference>
<feature type="domain" description="WD repeat-containing protein 75 second beta-propeller" evidence="9">
    <location>
        <begin position="592"/>
        <end position="722"/>
    </location>
</feature>
<evidence type="ECO:0000256" key="1">
    <source>
        <dbReference type="ARBA" id="ARBA00004604"/>
    </source>
</evidence>
<dbReference type="PaxDb" id="2850-Phatr46884"/>
<organism evidence="10 11">
    <name type="scientific">Phaeodactylum tricornutum (strain CCAP 1055/1)</name>
    <dbReference type="NCBI Taxonomy" id="556484"/>
    <lineage>
        <taxon>Eukaryota</taxon>
        <taxon>Sar</taxon>
        <taxon>Stramenopiles</taxon>
        <taxon>Ochrophyta</taxon>
        <taxon>Bacillariophyta</taxon>
        <taxon>Bacillariophyceae</taxon>
        <taxon>Bacillariophycidae</taxon>
        <taxon>Naviculales</taxon>
        <taxon>Phaeodactylaceae</taxon>
        <taxon>Phaeodactylum</taxon>
    </lineage>
</organism>
<dbReference type="InterPro" id="IPR053826">
    <property type="entry name" value="WDR75"/>
</dbReference>
<evidence type="ECO:0000256" key="5">
    <source>
        <dbReference type="ARBA" id="ARBA00022737"/>
    </source>
</evidence>
<dbReference type="GO" id="GO:0045943">
    <property type="term" value="P:positive regulation of transcription by RNA polymerase I"/>
    <property type="evidence" value="ECO:0007669"/>
    <property type="project" value="InterPro"/>
</dbReference>
<keyword evidence="4" id="KW-0853">WD repeat</keyword>
<evidence type="ECO:0000256" key="4">
    <source>
        <dbReference type="ARBA" id="ARBA00022574"/>
    </source>
</evidence>
<dbReference type="eggNOG" id="KOG1963">
    <property type="taxonomic scope" value="Eukaryota"/>
</dbReference>
<evidence type="ECO:0000256" key="7">
    <source>
        <dbReference type="ARBA" id="ARBA00023242"/>
    </source>
</evidence>
<evidence type="ECO:0000256" key="3">
    <source>
        <dbReference type="ARBA" id="ARBA00022552"/>
    </source>
</evidence>
<dbReference type="OrthoDB" id="4096at2759"/>
<keyword evidence="7" id="KW-0539">Nucleus</keyword>
<dbReference type="Gene3D" id="2.130.10.10">
    <property type="entry name" value="YVTN repeat-like/Quinoprotein amine dehydrogenase"/>
    <property type="match status" value="2"/>
</dbReference>
<dbReference type="InterPro" id="IPR057644">
    <property type="entry name" value="Beta-prop_WDR75_2nd"/>
</dbReference>
<reference evidence="11" key="2">
    <citation type="submission" date="2008-08" db="EMBL/GenBank/DDBJ databases">
        <authorList>
            <consortium name="Diatom Consortium"/>
            <person name="Grigoriev I."/>
            <person name="Grimwood J."/>
            <person name="Kuo A."/>
            <person name="Otillar R.P."/>
            <person name="Salamov A."/>
            <person name="Detter J.C."/>
            <person name="Lindquist E."/>
            <person name="Shapiro H."/>
            <person name="Lucas S."/>
            <person name="Glavina del Rio T."/>
            <person name="Pitluck S."/>
            <person name="Rokhsar D."/>
            <person name="Bowler C."/>
        </authorList>
    </citation>
    <scope>GENOME REANNOTATION</scope>
    <source>
        <strain evidence="11">CCAP 1055/1</strain>
    </source>
</reference>
<dbReference type="HOGENOM" id="CLU_306637_0_0_1"/>
<dbReference type="GO" id="GO:0006364">
    <property type="term" value="P:rRNA processing"/>
    <property type="evidence" value="ECO:0007669"/>
    <property type="project" value="UniProtKB-KW"/>
</dbReference>
<comment type="subcellular location">
    <subcellularLocation>
        <location evidence="1">Nucleus</location>
        <location evidence="1">Nucleolus</location>
    </subcellularLocation>
</comment>
<dbReference type="PANTHER" id="PTHR44215">
    <property type="entry name" value="WD REPEAT-CONTAINING PROTEIN 75"/>
    <property type="match status" value="1"/>
</dbReference>
<keyword evidence="3" id="KW-0698">rRNA processing</keyword>
<gene>
    <name evidence="10" type="ORF">PHATR_46884</name>
</gene>
<protein>
    <recommendedName>
        <fullName evidence="9">WD repeat-containing protein 75 second beta-propeller domain-containing protein</fullName>
    </recommendedName>
</protein>
<dbReference type="InterPro" id="IPR036322">
    <property type="entry name" value="WD40_repeat_dom_sf"/>
</dbReference>
<dbReference type="KEGG" id="pti:PHATR_46884"/>
<dbReference type="Pfam" id="PF23769">
    <property type="entry name" value="Beta-prop_WDR75_2nd"/>
    <property type="match status" value="1"/>
</dbReference>
<dbReference type="RefSeq" id="XP_002185935.1">
    <property type="nucleotide sequence ID" value="XM_002185899.1"/>
</dbReference>
<dbReference type="GO" id="GO:2000234">
    <property type="term" value="P:positive regulation of rRNA processing"/>
    <property type="evidence" value="ECO:0007669"/>
    <property type="project" value="TreeGrafter"/>
</dbReference>
<dbReference type="AlphaFoldDB" id="B5Y431"/>
<name>B5Y431_PHATC</name>
<dbReference type="SUPFAM" id="SSF50978">
    <property type="entry name" value="WD40 repeat-like"/>
    <property type="match status" value="2"/>
</dbReference>
<keyword evidence="6" id="KW-0804">Transcription</keyword>
<evidence type="ECO:0000313" key="11">
    <source>
        <dbReference type="Proteomes" id="UP000000759"/>
    </source>
</evidence>
<evidence type="ECO:0000313" key="10">
    <source>
        <dbReference type="EMBL" id="ACI65405.1"/>
    </source>
</evidence>
<dbReference type="GeneID" id="7204433"/>
<keyword evidence="5" id="KW-0677">Repeat</keyword>
<dbReference type="InParanoid" id="B5Y431"/>
<keyword evidence="11" id="KW-1185">Reference proteome</keyword>
<accession>B5Y431</accession>
<dbReference type="PANTHER" id="PTHR44215:SF1">
    <property type="entry name" value="WD REPEAT-CONTAINING PROTEIN 75"/>
    <property type="match status" value="1"/>
</dbReference>
<dbReference type="EMBL" id="CP001141">
    <property type="protein sequence ID" value="ACI65405.1"/>
    <property type="molecule type" value="Genomic_DNA"/>
</dbReference>
<proteinExistence type="predicted"/>
<sequence length="966" mass="105457">MPPIMRKSVVGGPLLGDRENANRGKEAQSSSVTFEPLVSDVLDENKSERFVLLPNSRYVSVLSFRTGKRIGTLIPGEHADDLLIIESTALALYPQPTQTVKDIMSDSNRTSGENAFRHVLLLGCRDGTIREFQLAALLDSDAKKSVSQKLGDFYFDGPVFRPHRVFQLSEDFPVIKQLSVPKLSSGGNATDGIFVYAIVEEGPKGGTSSSSLSKIHGSVLRLFLPWPIALDVVTGSITIKDDTAVFQIDRVKHAFKKSKSYAGPLRLLSIPSRQKGANLVLVARRTSLCVYHDQVNNNRKLSPAEFTIPSSDAITAIAVSPNGKDIACGYYSGEIRVMENLLALAEEYCILKERYKTGSDESGSVSLEKPTHPSKTMVSRKLHWHAHSVSSLSYDAVNSAAEPMLYSGGEESVLITWQLSRGTYRPADVLPRIALGGIVHLLCIEQSGQANGILVYSSDNALHLFELHNRSQCWKVQGLAVSPGRAIIPSSPRMSINPQNPEKIVLASLGGAPGYIHWYDPDAQQVSKVLEVAPYNRVSRTEKGDSPMPSPSISHSHFSETGADLITVDTAPTENACVGAEQRLPDGSSVGVVTTLRFWKESTGSKPYEVVAAMTHPHGIRNRVSAVTLSCDGKYACTASADENAFRMWRQLSLETRQANENRMPSWLCECKITNPSGYSNFATGPNAMSFSKDSSILAIGYGNTITLWDHSEVTFLSSLTHLDTVGEVIQSIDFLRSRKLHDMVLSVSKSGVTLQSPFGVNGPRNLGWSWAVTKPIRSTSEITDSLYLTGADIVLLALHENESDESRVISIDALTGKQSKIYAQRISGKVVSMSANEPLSSRSNWGSKPRDLPISLFILTEGDKLLRIQQESFEVATEANMEQDFTFNLAPTLPLLGSVDAKNVKRTRTLLSRADLEEPVPKKLALDKFGSSVGELSRLASTELPKLGGAFSRAFVARHLRTPAR</sequence>
<evidence type="ECO:0000259" key="9">
    <source>
        <dbReference type="Pfam" id="PF23769"/>
    </source>
</evidence>
<evidence type="ECO:0000256" key="8">
    <source>
        <dbReference type="SAM" id="MobiDB-lite"/>
    </source>
</evidence>